<reference evidence="5 6" key="1">
    <citation type="submission" date="2019-02" db="EMBL/GenBank/DDBJ databases">
        <title>Complete Genome Sequence of Desulfovibrio desulfuricans IC1, a Sulfonate Utilizing Anaerobe.</title>
        <authorList>
            <person name="Day L.A."/>
            <person name="De Leon K.B."/>
            <person name="Wall J.D."/>
        </authorList>
    </citation>
    <scope>NUCLEOTIDE SEQUENCE [LARGE SCALE GENOMIC DNA]</scope>
    <source>
        <strain evidence="5 6">IC1</strain>
    </source>
</reference>
<dbReference type="Gene3D" id="2.40.50.100">
    <property type="match status" value="1"/>
</dbReference>
<dbReference type="InterPro" id="IPR050465">
    <property type="entry name" value="UPF0194_transport"/>
</dbReference>
<dbReference type="PANTHER" id="PTHR32347">
    <property type="entry name" value="EFFLUX SYSTEM COMPONENT YKNX-RELATED"/>
    <property type="match status" value="1"/>
</dbReference>
<organism evidence="5 6">
    <name type="scientific">Desulfovibrio desulfuricans</name>
    <dbReference type="NCBI Taxonomy" id="876"/>
    <lineage>
        <taxon>Bacteria</taxon>
        <taxon>Pseudomonadati</taxon>
        <taxon>Thermodesulfobacteriota</taxon>
        <taxon>Desulfovibrionia</taxon>
        <taxon>Desulfovibrionales</taxon>
        <taxon>Desulfovibrionaceae</taxon>
        <taxon>Desulfovibrio</taxon>
    </lineage>
</organism>
<evidence type="ECO:0000256" key="1">
    <source>
        <dbReference type="ARBA" id="ARBA00004196"/>
    </source>
</evidence>
<keyword evidence="2" id="KW-0175">Coiled coil</keyword>
<evidence type="ECO:0000313" key="5">
    <source>
        <dbReference type="EMBL" id="QCC85917.1"/>
    </source>
</evidence>
<dbReference type="EMBL" id="CP036295">
    <property type="protein sequence ID" value="QCC85917.1"/>
    <property type="molecule type" value="Genomic_DNA"/>
</dbReference>
<comment type="subcellular location">
    <subcellularLocation>
        <location evidence="1">Cell envelope</location>
    </subcellularLocation>
</comment>
<dbReference type="PRINTS" id="PR01490">
    <property type="entry name" value="RTXTOXIND"/>
</dbReference>
<gene>
    <name evidence="5" type="ORF">DDIC_08525</name>
</gene>
<dbReference type="Gene3D" id="2.40.30.170">
    <property type="match status" value="1"/>
</dbReference>
<proteinExistence type="predicted"/>
<dbReference type="SUPFAM" id="SSF51230">
    <property type="entry name" value="Single hybrid motif"/>
    <property type="match status" value="1"/>
</dbReference>
<dbReference type="InterPro" id="IPR011053">
    <property type="entry name" value="Single_hybrid_motif"/>
</dbReference>
<evidence type="ECO:0000256" key="4">
    <source>
        <dbReference type="SAM" id="Phobius"/>
    </source>
</evidence>
<sequence length="406" mass="44744">MKMLQPTGLAMPEPMYLQMPEAPLKKHGRLLVRLLPLWVIAALIAGGWWWLEAGRISSTWAMLDGMVYTVSSEFPARVESVMVREGDRVKKGQVVARLDASNYARQLAAAGREGANLRVMAGPPGMDETAARVKQAQDAEQDMVRRIALARHEEDRKQKNREDRVAEHVRAQLALRSLDSQGGERAVGASRYTAARQAEAHTRQAKERAIVEFEQASLVRAAIDQELARVREETLRYKQMASRNRYAPQYVAGALGALANAAPQQAVDGNLYAPQDGRILRGLAMPGQSVQRGEPVVLLLPEGAEAQKSFWIVAYFTQDDANALKPGQKCAISLQNSIKLEGRIYDRLEPQPLPPNATAGSKDAKETASSPQLYVPVRVTISNGEGKQFEPGMVADCVVMTRVLWD</sequence>
<protein>
    <submittedName>
        <fullName evidence="5">Biotin/lipoyl-binding protein</fullName>
    </submittedName>
</protein>
<feature type="region of interest" description="Disordered" evidence="3">
    <location>
        <begin position="349"/>
        <end position="370"/>
    </location>
</feature>
<keyword evidence="4" id="KW-1133">Transmembrane helix</keyword>
<dbReference type="AlphaFoldDB" id="A0A4P7UJP4"/>
<keyword evidence="4" id="KW-0472">Membrane</keyword>
<accession>A0A4P7UJP4</accession>
<keyword evidence="4" id="KW-0812">Transmembrane</keyword>
<feature type="transmembrane region" description="Helical" evidence="4">
    <location>
        <begin position="30"/>
        <end position="51"/>
    </location>
</feature>
<dbReference type="Proteomes" id="UP000297065">
    <property type="component" value="Chromosome"/>
</dbReference>
<dbReference type="PANTHER" id="PTHR32347:SF23">
    <property type="entry name" value="BLL5650 PROTEIN"/>
    <property type="match status" value="1"/>
</dbReference>
<name>A0A4P7UJP4_DESDE</name>
<dbReference type="GO" id="GO:0030313">
    <property type="term" value="C:cell envelope"/>
    <property type="evidence" value="ECO:0007669"/>
    <property type="project" value="UniProtKB-SubCell"/>
</dbReference>
<evidence type="ECO:0000256" key="2">
    <source>
        <dbReference type="ARBA" id="ARBA00023054"/>
    </source>
</evidence>
<dbReference type="OrthoDB" id="9811754at2"/>
<evidence type="ECO:0000256" key="3">
    <source>
        <dbReference type="SAM" id="MobiDB-lite"/>
    </source>
</evidence>
<evidence type="ECO:0000313" key="6">
    <source>
        <dbReference type="Proteomes" id="UP000297065"/>
    </source>
</evidence>